<evidence type="ECO:0000313" key="7">
    <source>
        <dbReference type="Proteomes" id="UP001247542"/>
    </source>
</evidence>
<accession>A0ABU3IAZ3</accession>
<dbReference type="InterPro" id="IPR045851">
    <property type="entry name" value="AMP-bd_C_sf"/>
</dbReference>
<dbReference type="PROSITE" id="PS00455">
    <property type="entry name" value="AMP_BINDING"/>
    <property type="match status" value="1"/>
</dbReference>
<protein>
    <submittedName>
        <fullName evidence="6">AMP-binding protein</fullName>
    </submittedName>
</protein>
<evidence type="ECO:0000313" key="6">
    <source>
        <dbReference type="EMBL" id="MDT3767546.1"/>
    </source>
</evidence>
<proteinExistence type="inferred from homology"/>
<dbReference type="Pfam" id="PF13193">
    <property type="entry name" value="AMP-binding_C"/>
    <property type="match status" value="1"/>
</dbReference>
<dbReference type="Pfam" id="PF00501">
    <property type="entry name" value="AMP-binding"/>
    <property type="match status" value="1"/>
</dbReference>
<dbReference type="EMBL" id="JASXSX010000001">
    <property type="protein sequence ID" value="MDT3767546.1"/>
    <property type="molecule type" value="Genomic_DNA"/>
</dbReference>
<reference evidence="6 7" key="1">
    <citation type="submission" date="2023-06" db="EMBL/GenBank/DDBJ databases">
        <title>Draft genome sequence of Gleimia hominis type strain CCUG 57540T.</title>
        <authorList>
            <person name="Salva-Serra F."/>
            <person name="Cardew S."/>
            <person name="Jensie Markopoulos S."/>
            <person name="Ohlen M."/>
            <person name="Inganas E."/>
            <person name="Svensson-Stadler L."/>
            <person name="Moore E.R.B."/>
        </authorList>
    </citation>
    <scope>NUCLEOTIDE SEQUENCE [LARGE SCALE GENOMIC DNA]</scope>
    <source>
        <strain evidence="6 7">CCUG 57540</strain>
    </source>
</reference>
<dbReference type="InterPro" id="IPR020845">
    <property type="entry name" value="AMP-binding_CS"/>
</dbReference>
<dbReference type="Gene3D" id="3.30.300.30">
    <property type="match status" value="1"/>
</dbReference>
<evidence type="ECO:0000259" key="4">
    <source>
        <dbReference type="Pfam" id="PF00501"/>
    </source>
</evidence>
<dbReference type="InterPro" id="IPR000873">
    <property type="entry name" value="AMP-dep_synth/lig_dom"/>
</dbReference>
<evidence type="ECO:0000256" key="1">
    <source>
        <dbReference type="ARBA" id="ARBA00006432"/>
    </source>
</evidence>
<dbReference type="InterPro" id="IPR042099">
    <property type="entry name" value="ANL_N_sf"/>
</dbReference>
<dbReference type="SUPFAM" id="SSF56801">
    <property type="entry name" value="Acetyl-CoA synthetase-like"/>
    <property type="match status" value="1"/>
</dbReference>
<dbReference type="RefSeq" id="WP_313273188.1">
    <property type="nucleotide sequence ID" value="NZ_JASXSX010000001.1"/>
</dbReference>
<dbReference type="PANTHER" id="PTHR43201:SF5">
    <property type="entry name" value="MEDIUM-CHAIN ACYL-COA LIGASE ACSF2, MITOCHONDRIAL"/>
    <property type="match status" value="1"/>
</dbReference>
<evidence type="ECO:0000256" key="3">
    <source>
        <dbReference type="SAM" id="MobiDB-lite"/>
    </source>
</evidence>
<evidence type="ECO:0000259" key="5">
    <source>
        <dbReference type="Pfam" id="PF13193"/>
    </source>
</evidence>
<sequence>MTLTDRLRESYADGVPFKVQEEKRTLAQVLLDVSERYPNRVATDFLGAQLTYAQLVNQVRLGAAALHRAGVKPGDRVSITLPNCTQHVVALYSIFMLGAIAVETNPLAPKSELTAELDRAGCKVIICWENSLSSIDVAKLRPRAVFTVDLTKALPFMSRLLINLPVAPARARKAQMSTPPPSWARDWDKALARVAPWPNNPVGSAEDIAVLLHTGGTTGVPKAVKLTHHSVGTNAAQSQAWVPNLHEGAEVMFAVLPFFHAFGLSVNLCAGIRIGATNVLFPKFDVDIVLEAQKRLPCTFFPGVAPMFDRLAKGVEGKDVDLKSIKYAVSGAMPLDPQIARRWEDATGGYLIEGYGMTEASPIILGSPLSADRRPSTLGIPFPSTEVRIVDPENPDRDVADGEVGELLARGPQVFAGYWDNPQETAEAFHDGWLRTGDLAQVVDGFVKMADRRKELIISGGFNIYPSQVEDAVRTMPGIEDVAVVGLEGSTRGEDVVAALILEPGATVSLDDVRRWAEKSIAHYALPRQIVLLSELPRSQIGKVMRRRVKEYLVEAGDSMKESTLDLRERIARSSDEVREKLSAGSEVALNQLRDFAGQLSDQVEDAADAVLDSIRDYRPQSPGAPKASHEHGFVADGGPAGSERSDAAGGDGSAAAGDDGSDAKRI</sequence>
<gene>
    <name evidence="6" type="ORF">QS713_05650</name>
</gene>
<keyword evidence="2" id="KW-0436">Ligase</keyword>
<keyword evidence="7" id="KW-1185">Reference proteome</keyword>
<feature type="domain" description="AMP-binding enzyme C-terminal" evidence="5">
    <location>
        <begin position="468"/>
        <end position="543"/>
    </location>
</feature>
<organism evidence="6 7">
    <name type="scientific">Gleimia hominis</name>
    <dbReference type="NCBI Taxonomy" id="595468"/>
    <lineage>
        <taxon>Bacteria</taxon>
        <taxon>Bacillati</taxon>
        <taxon>Actinomycetota</taxon>
        <taxon>Actinomycetes</taxon>
        <taxon>Actinomycetales</taxon>
        <taxon>Actinomycetaceae</taxon>
        <taxon>Gleimia</taxon>
    </lineage>
</organism>
<comment type="similarity">
    <text evidence="1">Belongs to the ATP-dependent AMP-binding enzyme family.</text>
</comment>
<evidence type="ECO:0000256" key="2">
    <source>
        <dbReference type="ARBA" id="ARBA00022598"/>
    </source>
</evidence>
<feature type="domain" description="AMP-dependent synthetase/ligase" evidence="4">
    <location>
        <begin position="34"/>
        <end position="419"/>
    </location>
</feature>
<dbReference type="PANTHER" id="PTHR43201">
    <property type="entry name" value="ACYL-COA SYNTHETASE"/>
    <property type="match status" value="1"/>
</dbReference>
<feature type="region of interest" description="Disordered" evidence="3">
    <location>
        <begin position="617"/>
        <end position="667"/>
    </location>
</feature>
<dbReference type="Proteomes" id="UP001247542">
    <property type="component" value="Unassembled WGS sequence"/>
</dbReference>
<name>A0ABU3IAZ3_9ACTO</name>
<comment type="caution">
    <text evidence="6">The sequence shown here is derived from an EMBL/GenBank/DDBJ whole genome shotgun (WGS) entry which is preliminary data.</text>
</comment>
<dbReference type="Gene3D" id="3.40.50.12780">
    <property type="entry name" value="N-terminal domain of ligase-like"/>
    <property type="match status" value="1"/>
</dbReference>
<dbReference type="Gene3D" id="1.20.120.20">
    <property type="entry name" value="Apolipoprotein"/>
    <property type="match status" value="1"/>
</dbReference>
<dbReference type="InterPro" id="IPR025110">
    <property type="entry name" value="AMP-bd_C"/>
</dbReference>